<dbReference type="InterPro" id="IPR003594">
    <property type="entry name" value="HATPase_dom"/>
</dbReference>
<dbReference type="CDD" id="cd16917">
    <property type="entry name" value="HATPase_UhpB-NarQ-NarX-like"/>
    <property type="match status" value="1"/>
</dbReference>
<dbReference type="PANTHER" id="PTHR24421">
    <property type="entry name" value="NITRATE/NITRITE SENSOR PROTEIN NARX-RELATED"/>
    <property type="match status" value="1"/>
</dbReference>
<dbReference type="Gene3D" id="3.30.565.10">
    <property type="entry name" value="Histidine kinase-like ATPase, C-terminal domain"/>
    <property type="match status" value="1"/>
</dbReference>
<dbReference type="Pfam" id="PF02518">
    <property type="entry name" value="HATPase_c"/>
    <property type="match status" value="1"/>
</dbReference>
<feature type="transmembrane region" description="Helical" evidence="4">
    <location>
        <begin position="35"/>
        <end position="53"/>
    </location>
</feature>
<keyword evidence="2 7" id="KW-0418">Kinase</keyword>
<evidence type="ECO:0000313" key="7">
    <source>
        <dbReference type="EMBL" id="MBB5961054.1"/>
    </source>
</evidence>
<dbReference type="InterPro" id="IPR050482">
    <property type="entry name" value="Sensor_HK_TwoCompSys"/>
</dbReference>
<dbReference type="AlphaFoldDB" id="A0A841CXK8"/>
<keyword evidence="8" id="KW-1185">Reference proteome</keyword>
<comment type="caution">
    <text evidence="7">The sequence shown here is derived from an EMBL/GenBank/DDBJ whole genome shotgun (WGS) entry which is preliminary data.</text>
</comment>
<dbReference type="GO" id="GO:0000155">
    <property type="term" value="F:phosphorelay sensor kinase activity"/>
    <property type="evidence" value="ECO:0007669"/>
    <property type="project" value="InterPro"/>
</dbReference>
<dbReference type="SUPFAM" id="SSF55874">
    <property type="entry name" value="ATPase domain of HSP90 chaperone/DNA topoisomerase II/histidine kinase"/>
    <property type="match status" value="1"/>
</dbReference>
<gene>
    <name evidence="7" type="ORF">FHS22_000292</name>
</gene>
<feature type="transmembrane region" description="Helical" evidence="4">
    <location>
        <begin position="125"/>
        <end position="146"/>
    </location>
</feature>
<feature type="transmembrane region" description="Helical" evidence="4">
    <location>
        <begin position="246"/>
        <end position="268"/>
    </location>
</feature>
<dbReference type="InterPro" id="IPR011712">
    <property type="entry name" value="Sig_transdc_His_kin_sub3_dim/P"/>
</dbReference>
<sequence>MSRFGWTLVLAMMCTLAVARVGDFLREPLPARDTALGVAAIAAVAVLHVVIVMRPWRPQLLLAAQAFLVFAPYLALGKAWGPLSGFLGAAVLLTVPAPLSWPLFALTTATDTAIGAYRGSDPLSAAGIAIVVLNTGLGMFAVTHLARRLDQATGQRERLAALAAERERLESAARLRGTLGAELSTIIQLIHDGLTAPTTGRLVRVADLGRTALATARTIVDAQRVVVPAVPPAPDTDRTARIRPRLAWWFLVLMLADHSAIAVISLALEPRTEAGVWALAGSLTAVSVGLQLYHGAPRAPGSEPRAWPWTLTLHGLVVVIAAAIPFWSPQSILAPLLPVAGAAVVRLRRLWAWAIPPLFALMPTLVSGRHWTGAGDYVYWSAGVIVITIQVYALCRIPEVTRELEETSGDVARVAAVTERLRLARDLHDLLGMSLSGISLKAELAARLLPTDPDRARRELSELLVLAERARDEVRSLTTELFLPEELAAARSILEAAGLHVTVSTSGPPPDAPLLAVALREAVTNVIRHSAARTCRISVVSVPGGVRLRVTNDGLAPAVPECPGTGPVTAPERRGTGLAGLTERITRAGGRLDAGRRDSTFTLTASLPQ</sequence>
<keyword evidence="3" id="KW-0902">Two-component regulatory system</keyword>
<dbReference type="EMBL" id="JACHJJ010000001">
    <property type="protein sequence ID" value="MBB5961054.1"/>
    <property type="molecule type" value="Genomic_DNA"/>
</dbReference>
<accession>A0A841CXK8</accession>
<keyword evidence="4" id="KW-0472">Membrane</keyword>
<feature type="transmembrane region" description="Helical" evidence="4">
    <location>
        <begin position="60"/>
        <end position="76"/>
    </location>
</feature>
<evidence type="ECO:0000256" key="3">
    <source>
        <dbReference type="ARBA" id="ARBA00023012"/>
    </source>
</evidence>
<dbReference type="Gene3D" id="1.20.5.1930">
    <property type="match status" value="1"/>
</dbReference>
<evidence type="ECO:0000256" key="4">
    <source>
        <dbReference type="SAM" id="Phobius"/>
    </source>
</evidence>
<evidence type="ECO:0000313" key="8">
    <source>
        <dbReference type="Proteomes" id="UP000562352"/>
    </source>
</evidence>
<dbReference type="Pfam" id="PF07730">
    <property type="entry name" value="HisKA_3"/>
    <property type="match status" value="1"/>
</dbReference>
<keyword evidence="4" id="KW-0812">Transmembrane</keyword>
<evidence type="ECO:0000256" key="1">
    <source>
        <dbReference type="ARBA" id="ARBA00022679"/>
    </source>
</evidence>
<dbReference type="InterPro" id="IPR036890">
    <property type="entry name" value="HATPase_C_sf"/>
</dbReference>
<organism evidence="7 8">
    <name type="scientific">Planomonospora venezuelensis</name>
    <dbReference type="NCBI Taxonomy" id="1999"/>
    <lineage>
        <taxon>Bacteria</taxon>
        <taxon>Bacillati</taxon>
        <taxon>Actinomycetota</taxon>
        <taxon>Actinomycetes</taxon>
        <taxon>Streptosporangiales</taxon>
        <taxon>Streptosporangiaceae</taxon>
        <taxon>Planomonospora</taxon>
    </lineage>
</organism>
<dbReference type="PANTHER" id="PTHR24421:SF63">
    <property type="entry name" value="SENSOR HISTIDINE KINASE DESK"/>
    <property type="match status" value="1"/>
</dbReference>
<dbReference type="GO" id="GO:0046983">
    <property type="term" value="F:protein dimerization activity"/>
    <property type="evidence" value="ECO:0007669"/>
    <property type="project" value="InterPro"/>
</dbReference>
<evidence type="ECO:0000256" key="2">
    <source>
        <dbReference type="ARBA" id="ARBA00022777"/>
    </source>
</evidence>
<feature type="transmembrane region" description="Helical" evidence="4">
    <location>
        <begin position="377"/>
        <end position="395"/>
    </location>
</feature>
<keyword evidence="1" id="KW-0808">Transferase</keyword>
<feature type="domain" description="Signal transduction histidine kinase subgroup 3 dimerisation and phosphoacceptor" evidence="6">
    <location>
        <begin position="419"/>
        <end position="482"/>
    </location>
</feature>
<dbReference type="Proteomes" id="UP000562352">
    <property type="component" value="Unassembled WGS sequence"/>
</dbReference>
<proteinExistence type="predicted"/>
<dbReference type="GO" id="GO:0016020">
    <property type="term" value="C:membrane"/>
    <property type="evidence" value="ECO:0007669"/>
    <property type="project" value="InterPro"/>
</dbReference>
<protein>
    <submittedName>
        <fullName evidence="7">Signal transduction histidine kinase</fullName>
    </submittedName>
</protein>
<evidence type="ECO:0000259" key="5">
    <source>
        <dbReference type="Pfam" id="PF02518"/>
    </source>
</evidence>
<feature type="domain" description="Histidine kinase/HSP90-like ATPase" evidence="5">
    <location>
        <begin position="512"/>
        <end position="607"/>
    </location>
</feature>
<keyword evidence="4" id="KW-1133">Transmembrane helix</keyword>
<name>A0A841CXK8_PLAVE</name>
<dbReference type="RefSeq" id="WP_184937612.1">
    <property type="nucleotide sequence ID" value="NZ_BAAAWZ010000001.1"/>
</dbReference>
<feature type="transmembrane region" description="Helical" evidence="4">
    <location>
        <begin position="306"/>
        <end position="327"/>
    </location>
</feature>
<reference evidence="7 8" key="1">
    <citation type="submission" date="2020-08" db="EMBL/GenBank/DDBJ databases">
        <title>Genomic Encyclopedia of Type Strains, Phase III (KMG-III): the genomes of soil and plant-associated and newly described type strains.</title>
        <authorList>
            <person name="Whitman W."/>
        </authorList>
    </citation>
    <scope>NUCLEOTIDE SEQUENCE [LARGE SCALE GENOMIC DNA]</scope>
    <source>
        <strain evidence="7 8">CECT 3303</strain>
    </source>
</reference>
<evidence type="ECO:0000259" key="6">
    <source>
        <dbReference type="Pfam" id="PF07730"/>
    </source>
</evidence>